<dbReference type="InParanoid" id="A2EXV1"/>
<dbReference type="EMBL" id="DS113534">
    <property type="protein sequence ID" value="EAY02484.1"/>
    <property type="molecule type" value="Genomic_DNA"/>
</dbReference>
<reference evidence="2" key="1">
    <citation type="submission" date="2006-10" db="EMBL/GenBank/DDBJ databases">
        <authorList>
            <person name="Amadeo P."/>
            <person name="Zhao Q."/>
            <person name="Wortman J."/>
            <person name="Fraser-Liggett C."/>
            <person name="Carlton J."/>
        </authorList>
    </citation>
    <scope>NUCLEOTIDE SEQUENCE</scope>
    <source>
        <strain evidence="2">G3</strain>
    </source>
</reference>
<evidence type="ECO:0000256" key="1">
    <source>
        <dbReference type="SAM" id="MobiDB-lite"/>
    </source>
</evidence>
<dbReference type="RefSeq" id="XP_001314723.1">
    <property type="nucleotide sequence ID" value="XM_001314689.1"/>
</dbReference>
<dbReference type="VEuPathDB" id="TrichDB:TVAGG3_0317800"/>
<dbReference type="VEuPathDB" id="TrichDB:TVAG_020370"/>
<feature type="region of interest" description="Disordered" evidence="1">
    <location>
        <begin position="35"/>
        <end position="82"/>
    </location>
</feature>
<reference evidence="2" key="2">
    <citation type="journal article" date="2007" name="Science">
        <title>Draft genome sequence of the sexually transmitted pathogen Trichomonas vaginalis.</title>
        <authorList>
            <person name="Carlton J.M."/>
            <person name="Hirt R.P."/>
            <person name="Silva J.C."/>
            <person name="Delcher A.L."/>
            <person name="Schatz M."/>
            <person name="Zhao Q."/>
            <person name="Wortman J.R."/>
            <person name="Bidwell S.L."/>
            <person name="Alsmark U.C.M."/>
            <person name="Besteiro S."/>
            <person name="Sicheritz-Ponten T."/>
            <person name="Noel C.J."/>
            <person name="Dacks J.B."/>
            <person name="Foster P.G."/>
            <person name="Simillion C."/>
            <person name="Van de Peer Y."/>
            <person name="Miranda-Saavedra D."/>
            <person name="Barton G.J."/>
            <person name="Westrop G.D."/>
            <person name="Mueller S."/>
            <person name="Dessi D."/>
            <person name="Fiori P.L."/>
            <person name="Ren Q."/>
            <person name="Paulsen I."/>
            <person name="Zhang H."/>
            <person name="Bastida-Corcuera F.D."/>
            <person name="Simoes-Barbosa A."/>
            <person name="Brown M.T."/>
            <person name="Hayes R.D."/>
            <person name="Mukherjee M."/>
            <person name="Okumura C.Y."/>
            <person name="Schneider R."/>
            <person name="Smith A.J."/>
            <person name="Vanacova S."/>
            <person name="Villalvazo M."/>
            <person name="Haas B.J."/>
            <person name="Pertea M."/>
            <person name="Feldblyum T.V."/>
            <person name="Utterback T.R."/>
            <person name="Shu C.L."/>
            <person name="Osoegawa K."/>
            <person name="de Jong P.J."/>
            <person name="Hrdy I."/>
            <person name="Horvathova L."/>
            <person name="Zubacova Z."/>
            <person name="Dolezal P."/>
            <person name="Malik S.B."/>
            <person name="Logsdon J.M. Jr."/>
            <person name="Henze K."/>
            <person name="Gupta A."/>
            <person name="Wang C.C."/>
            <person name="Dunne R.L."/>
            <person name="Upcroft J.A."/>
            <person name="Upcroft P."/>
            <person name="White O."/>
            <person name="Salzberg S.L."/>
            <person name="Tang P."/>
            <person name="Chiu C.-H."/>
            <person name="Lee Y.-S."/>
            <person name="Embley T.M."/>
            <person name="Coombs G.H."/>
            <person name="Mottram J.C."/>
            <person name="Tachezy J."/>
            <person name="Fraser-Liggett C.M."/>
            <person name="Johnson P.J."/>
        </authorList>
    </citation>
    <scope>NUCLEOTIDE SEQUENCE [LARGE SCALE GENOMIC DNA]</scope>
    <source>
        <strain evidence="2">G3</strain>
    </source>
</reference>
<name>A2EXV1_TRIV3</name>
<dbReference type="Proteomes" id="UP000001542">
    <property type="component" value="Unassembled WGS sequence"/>
</dbReference>
<sequence length="185" mass="21906">MASHNKAVKAAVPNAPKKKVVMRDYPLNYNPRIYSTTELRRTTKKEEEKPIDKTSKRETTRNKKLESKIQTKDQTKTKTQTQNVEIKVEEQYFEDENINEEQESFQSETILDKYTKLVELYQKELDRRNELKNTHEDFLHKIHIAYSNQIKLERGIIPSSMQDPPSHTDEEEDIHQEEEITKGTE</sequence>
<evidence type="ECO:0000313" key="3">
    <source>
        <dbReference type="Proteomes" id="UP000001542"/>
    </source>
</evidence>
<dbReference type="AlphaFoldDB" id="A2EXV1"/>
<organism evidence="2 3">
    <name type="scientific">Trichomonas vaginalis (strain ATCC PRA-98 / G3)</name>
    <dbReference type="NCBI Taxonomy" id="412133"/>
    <lineage>
        <taxon>Eukaryota</taxon>
        <taxon>Metamonada</taxon>
        <taxon>Parabasalia</taxon>
        <taxon>Trichomonadida</taxon>
        <taxon>Trichomonadidae</taxon>
        <taxon>Trichomonas</taxon>
    </lineage>
</organism>
<accession>A2EXV1</accession>
<feature type="region of interest" description="Disordered" evidence="1">
    <location>
        <begin position="156"/>
        <end position="185"/>
    </location>
</feature>
<evidence type="ECO:0000313" key="2">
    <source>
        <dbReference type="EMBL" id="EAY02484.1"/>
    </source>
</evidence>
<dbReference type="KEGG" id="tva:4760324"/>
<keyword evidence="3" id="KW-1185">Reference proteome</keyword>
<proteinExistence type="predicted"/>
<protein>
    <submittedName>
        <fullName evidence="2">Uncharacterized protein</fullName>
    </submittedName>
</protein>
<gene>
    <name evidence="2" type="ORF">TVAG_020370</name>
</gene>
<feature type="compositionally biased region" description="Basic and acidic residues" evidence="1">
    <location>
        <begin position="38"/>
        <end position="76"/>
    </location>
</feature>